<gene>
    <name evidence="11 13" type="primary">rpoA</name>
    <name evidence="13" type="ORF">M9B40_00955</name>
</gene>
<evidence type="ECO:0000256" key="10">
    <source>
        <dbReference type="ARBA" id="ARBA00048552"/>
    </source>
</evidence>
<comment type="catalytic activity">
    <reaction evidence="10 11">
        <text>RNA(n) + a ribonucleoside 5'-triphosphate = RNA(n+1) + diphosphate</text>
        <dbReference type="Rhea" id="RHEA:21248"/>
        <dbReference type="Rhea" id="RHEA-COMP:14527"/>
        <dbReference type="Rhea" id="RHEA-COMP:17342"/>
        <dbReference type="ChEBI" id="CHEBI:33019"/>
        <dbReference type="ChEBI" id="CHEBI:61557"/>
        <dbReference type="ChEBI" id="CHEBI:140395"/>
        <dbReference type="EC" id="2.7.7.6"/>
    </reaction>
</comment>
<dbReference type="Gene3D" id="1.10.150.20">
    <property type="entry name" value="5' to 3' exonuclease, C-terminal subdomain"/>
    <property type="match status" value="1"/>
</dbReference>
<dbReference type="EC" id="2.7.7.6" evidence="2 11"/>
<dbReference type="InterPro" id="IPR011262">
    <property type="entry name" value="DNA-dir_RNA_pol_insert"/>
</dbReference>
<organism evidence="13 14">
    <name type="scientific">SAR86 cluster bacterium</name>
    <dbReference type="NCBI Taxonomy" id="2030880"/>
    <lineage>
        <taxon>Bacteria</taxon>
        <taxon>Pseudomonadati</taxon>
        <taxon>Pseudomonadota</taxon>
        <taxon>Gammaproteobacteria</taxon>
        <taxon>SAR86 cluster</taxon>
    </lineage>
</organism>
<keyword evidence="14" id="KW-1185">Reference proteome</keyword>
<dbReference type="GO" id="GO:0003677">
    <property type="term" value="F:DNA binding"/>
    <property type="evidence" value="ECO:0007669"/>
    <property type="project" value="UniProtKB-UniRule"/>
</dbReference>
<evidence type="ECO:0000259" key="12">
    <source>
        <dbReference type="SMART" id="SM00662"/>
    </source>
</evidence>
<sequence>MEEKLNVLAPEVAKVEEVDKNNLKVVLEPFERGFGYTIGHSLRRILLSYMPGAAVTEVKIEGVAHEYGTIEGVKEDILDILLNLKDMAIKLDGSNEAELKLDIKTPKTILASDLEVPAGVEIIDPNHVIATLVEPKKLVMTLKVCTGVGYEPAENNQNKGVDSLHLDAIFSPVKRVNYKVENTRVENRTDLDKLILELETDGTIDAKQAIKFAATILQHQLAVFVDEELVSRKEKRKDKYDFDPLLLRSIEELELTVRSTNCLKAESIFLIGDLIQRSEMDLLKTPNLGKKSLNEIKDELGSRGLSLGTVLKNWPPM</sequence>
<dbReference type="InterPro" id="IPR011773">
    <property type="entry name" value="DNA-dir_RpoA"/>
</dbReference>
<dbReference type="Proteomes" id="UP001056381">
    <property type="component" value="Chromosome"/>
</dbReference>
<dbReference type="SUPFAM" id="SSF56553">
    <property type="entry name" value="Insert subdomain of RNA polymerase alpha subunit"/>
    <property type="match status" value="1"/>
</dbReference>
<dbReference type="InterPro" id="IPR011263">
    <property type="entry name" value="DNA-dir_RNA_pol_RpoA/D/Rpb3"/>
</dbReference>
<dbReference type="SUPFAM" id="SSF55257">
    <property type="entry name" value="RBP11-like subunits of RNA polymerase"/>
    <property type="match status" value="1"/>
</dbReference>
<dbReference type="AlphaFoldDB" id="A0A9Q8TZG3"/>
<reference evidence="13" key="1">
    <citation type="submission" date="2022-05" db="EMBL/GenBank/DDBJ databases">
        <title>Single-amplified genomics reveal most streamlined microbe among free-living bacteria.</title>
        <authorList>
            <person name="Roda-Garcia J."/>
            <person name="Haro-Moreno J.M."/>
            <person name="Rodriguez-Valera F."/>
            <person name="Almagro-Moreno S."/>
            <person name="Lopez-Perez M."/>
        </authorList>
    </citation>
    <scope>NUCLEOTIDE SEQUENCE</scope>
    <source>
        <strain evidence="13">TMED112-D2-2</strain>
    </source>
</reference>
<accession>A0A9Q8TZG3</accession>
<dbReference type="CDD" id="cd06928">
    <property type="entry name" value="RNAP_alpha_NTD"/>
    <property type="match status" value="1"/>
</dbReference>
<feature type="region of interest" description="Alpha N-terminal domain (alpha-NTD)" evidence="11">
    <location>
        <begin position="1"/>
        <end position="227"/>
    </location>
</feature>
<dbReference type="GO" id="GO:0006351">
    <property type="term" value="P:DNA-templated transcription"/>
    <property type="evidence" value="ECO:0007669"/>
    <property type="project" value="UniProtKB-UniRule"/>
</dbReference>
<evidence type="ECO:0000313" key="14">
    <source>
        <dbReference type="Proteomes" id="UP001056381"/>
    </source>
</evidence>
<feature type="domain" description="DNA-directed RNA polymerase RpoA/D/Rpb3-type" evidence="12">
    <location>
        <begin position="22"/>
        <end position="227"/>
    </location>
</feature>
<comment type="subunit">
    <text evidence="11">Homodimer. The RNAP catalytic core consists of 2 alpha, 1 beta, 1 beta' and 1 omega subunit. When a sigma factor is associated with the core the holoenzyme is formed, which can initiate transcription.</text>
</comment>
<dbReference type="FunFam" id="2.170.120.12:FF:000001">
    <property type="entry name" value="DNA-directed RNA polymerase subunit alpha"/>
    <property type="match status" value="1"/>
</dbReference>
<dbReference type="Gene3D" id="2.170.120.12">
    <property type="entry name" value="DNA-directed RNA polymerase, insert domain"/>
    <property type="match status" value="1"/>
</dbReference>
<dbReference type="Pfam" id="PF01000">
    <property type="entry name" value="RNA_pol_A_bac"/>
    <property type="match status" value="1"/>
</dbReference>
<dbReference type="FunFam" id="1.10.150.20:FF:000001">
    <property type="entry name" value="DNA-directed RNA polymerase subunit alpha"/>
    <property type="match status" value="1"/>
</dbReference>
<evidence type="ECO:0000256" key="5">
    <source>
        <dbReference type="ARBA" id="ARBA00022679"/>
    </source>
</evidence>
<evidence type="ECO:0000256" key="3">
    <source>
        <dbReference type="ARBA" id="ARBA00015972"/>
    </source>
</evidence>
<dbReference type="GO" id="GO:0000428">
    <property type="term" value="C:DNA-directed RNA polymerase complex"/>
    <property type="evidence" value="ECO:0007669"/>
    <property type="project" value="UniProtKB-KW"/>
</dbReference>
<dbReference type="InterPro" id="IPR036643">
    <property type="entry name" value="RNApol_insert_sf"/>
</dbReference>
<evidence type="ECO:0000256" key="7">
    <source>
        <dbReference type="ARBA" id="ARBA00023163"/>
    </source>
</evidence>
<dbReference type="Gene3D" id="3.30.1360.10">
    <property type="entry name" value="RNA polymerase, RBP11-like subunit"/>
    <property type="match status" value="1"/>
</dbReference>
<name>A0A9Q8TZG3_9GAMM</name>
<evidence type="ECO:0000256" key="11">
    <source>
        <dbReference type="HAMAP-Rule" id="MF_00059"/>
    </source>
</evidence>
<proteinExistence type="inferred from homology"/>
<dbReference type="Pfam" id="PF03118">
    <property type="entry name" value="RNA_pol_A_CTD"/>
    <property type="match status" value="1"/>
</dbReference>
<dbReference type="GO" id="GO:0003899">
    <property type="term" value="F:DNA-directed RNA polymerase activity"/>
    <property type="evidence" value="ECO:0007669"/>
    <property type="project" value="UniProtKB-UniRule"/>
</dbReference>
<dbReference type="InterPro" id="IPR036603">
    <property type="entry name" value="RBP11-like"/>
</dbReference>
<dbReference type="EMBL" id="CP097966">
    <property type="protein sequence ID" value="URQ63359.1"/>
    <property type="molecule type" value="Genomic_DNA"/>
</dbReference>
<keyword evidence="6 11" id="KW-0548">Nucleotidyltransferase</keyword>
<evidence type="ECO:0000256" key="8">
    <source>
        <dbReference type="ARBA" id="ARBA00032524"/>
    </source>
</evidence>
<evidence type="ECO:0000256" key="1">
    <source>
        <dbReference type="ARBA" id="ARBA00007123"/>
    </source>
</evidence>
<feature type="region of interest" description="Alpha C-terminal domain (alpha-CTD)" evidence="11">
    <location>
        <begin position="242"/>
        <end position="317"/>
    </location>
</feature>
<comment type="similarity">
    <text evidence="1 11">Belongs to the RNA polymerase alpha chain family.</text>
</comment>
<protein>
    <recommendedName>
        <fullName evidence="3 11">DNA-directed RNA polymerase subunit alpha</fullName>
        <shortName evidence="11">RNAP subunit alpha</shortName>
        <ecNumber evidence="2 11">2.7.7.6</ecNumber>
    </recommendedName>
    <alternativeName>
        <fullName evidence="9 11">RNA polymerase subunit alpha</fullName>
    </alternativeName>
    <alternativeName>
        <fullName evidence="8 11">Transcriptase subunit alpha</fullName>
    </alternativeName>
</protein>
<dbReference type="NCBIfam" id="NF003519">
    <property type="entry name" value="PRK05182.2-5"/>
    <property type="match status" value="1"/>
</dbReference>
<evidence type="ECO:0000256" key="2">
    <source>
        <dbReference type="ARBA" id="ARBA00012418"/>
    </source>
</evidence>
<dbReference type="SUPFAM" id="SSF47789">
    <property type="entry name" value="C-terminal domain of RNA polymerase alpha subunit"/>
    <property type="match status" value="1"/>
</dbReference>
<keyword evidence="5 11" id="KW-0808">Transferase</keyword>
<dbReference type="NCBIfam" id="TIGR02027">
    <property type="entry name" value="rpoA"/>
    <property type="match status" value="1"/>
</dbReference>
<dbReference type="NCBIfam" id="NF003513">
    <property type="entry name" value="PRK05182.1-2"/>
    <property type="match status" value="1"/>
</dbReference>
<dbReference type="SMART" id="SM00662">
    <property type="entry name" value="RPOLD"/>
    <property type="match status" value="1"/>
</dbReference>
<evidence type="ECO:0000256" key="6">
    <source>
        <dbReference type="ARBA" id="ARBA00022695"/>
    </source>
</evidence>
<dbReference type="InterPro" id="IPR011260">
    <property type="entry name" value="RNAP_asu_C"/>
</dbReference>
<keyword evidence="7 11" id="KW-0804">Transcription</keyword>
<dbReference type="GO" id="GO:0046983">
    <property type="term" value="F:protein dimerization activity"/>
    <property type="evidence" value="ECO:0007669"/>
    <property type="project" value="InterPro"/>
</dbReference>
<comment type="function">
    <text evidence="11">DNA-dependent RNA polymerase catalyzes the transcription of DNA into RNA using the four ribonucleoside triphosphates as substrates.</text>
</comment>
<keyword evidence="4 11" id="KW-0240">DNA-directed RNA polymerase</keyword>
<comment type="domain">
    <text evidence="11">The N-terminal domain is essential for RNAP assembly and basal transcription, whereas the C-terminal domain is involved in interaction with transcriptional regulators and with upstream promoter elements.</text>
</comment>
<dbReference type="GO" id="GO:0005737">
    <property type="term" value="C:cytoplasm"/>
    <property type="evidence" value="ECO:0007669"/>
    <property type="project" value="UniProtKB-ARBA"/>
</dbReference>
<dbReference type="Pfam" id="PF01193">
    <property type="entry name" value="RNA_pol_L"/>
    <property type="match status" value="1"/>
</dbReference>
<evidence type="ECO:0000256" key="9">
    <source>
        <dbReference type="ARBA" id="ARBA00033070"/>
    </source>
</evidence>
<dbReference type="HAMAP" id="MF_00059">
    <property type="entry name" value="RNApol_bact_RpoA"/>
    <property type="match status" value="1"/>
</dbReference>
<evidence type="ECO:0000256" key="4">
    <source>
        <dbReference type="ARBA" id="ARBA00022478"/>
    </source>
</evidence>
<evidence type="ECO:0000313" key="13">
    <source>
        <dbReference type="EMBL" id="URQ63359.1"/>
    </source>
</evidence>